<evidence type="ECO:0000256" key="10">
    <source>
        <dbReference type="HAMAP-Rule" id="MF_01031"/>
    </source>
</evidence>
<evidence type="ECO:0000259" key="11">
    <source>
        <dbReference type="Pfam" id="PF00694"/>
    </source>
</evidence>
<evidence type="ECO:0000256" key="8">
    <source>
        <dbReference type="ARBA" id="ARBA00023239"/>
    </source>
</evidence>
<dbReference type="STRING" id="1231392.OCGS_1390"/>
<dbReference type="EMBL" id="AMGO01000021">
    <property type="protein sequence ID" value="EKE44552.1"/>
    <property type="molecule type" value="Genomic_DNA"/>
</dbReference>
<dbReference type="PANTHER" id="PTHR43345">
    <property type="entry name" value="3-ISOPROPYLMALATE DEHYDRATASE SMALL SUBUNIT 2-RELATED-RELATED"/>
    <property type="match status" value="1"/>
</dbReference>
<evidence type="ECO:0000256" key="6">
    <source>
        <dbReference type="ARBA" id="ARBA00022430"/>
    </source>
</evidence>
<dbReference type="NCBIfam" id="TIGR00171">
    <property type="entry name" value="leuD"/>
    <property type="match status" value="1"/>
</dbReference>
<dbReference type="Gene3D" id="3.20.19.10">
    <property type="entry name" value="Aconitase, domain 4"/>
    <property type="match status" value="1"/>
</dbReference>
<organism evidence="12 13">
    <name type="scientific">Oceaniovalibus guishaninsula JLT2003</name>
    <dbReference type="NCBI Taxonomy" id="1231392"/>
    <lineage>
        <taxon>Bacteria</taxon>
        <taxon>Pseudomonadati</taxon>
        <taxon>Pseudomonadota</taxon>
        <taxon>Alphaproteobacteria</taxon>
        <taxon>Rhodobacterales</taxon>
        <taxon>Roseobacteraceae</taxon>
        <taxon>Oceaniovalibus</taxon>
    </lineage>
</organism>
<dbReference type="Pfam" id="PF00694">
    <property type="entry name" value="Aconitase_C"/>
    <property type="match status" value="1"/>
</dbReference>
<dbReference type="NCBIfam" id="NF002458">
    <property type="entry name" value="PRK01641.1"/>
    <property type="match status" value="1"/>
</dbReference>
<feature type="domain" description="Aconitase A/isopropylmalate dehydratase small subunit swivel" evidence="11">
    <location>
        <begin position="25"/>
        <end position="147"/>
    </location>
</feature>
<comment type="subunit">
    <text evidence="5 10">Heterodimer of LeuC and LeuD.</text>
</comment>
<dbReference type="InterPro" id="IPR000573">
    <property type="entry name" value="AconitaseA/IPMdHydase_ssu_swvl"/>
</dbReference>
<dbReference type="Proteomes" id="UP000006765">
    <property type="component" value="Unassembled WGS sequence"/>
</dbReference>
<accession>K2HDB9</accession>
<keyword evidence="8 10" id="KW-0456">Lyase</keyword>
<dbReference type="HAMAP" id="MF_01031">
    <property type="entry name" value="LeuD_type1"/>
    <property type="match status" value="1"/>
</dbReference>
<comment type="similarity">
    <text evidence="4 10">Belongs to the LeuD family. LeuD type 1 subfamily.</text>
</comment>
<dbReference type="InterPro" id="IPR050075">
    <property type="entry name" value="LeuD"/>
</dbReference>
<dbReference type="PATRIC" id="fig|1231392.3.peg.1395"/>
<name>K2HDB9_9RHOB</name>
<keyword evidence="6 10" id="KW-0432">Leucine biosynthesis</keyword>
<proteinExistence type="inferred from homology"/>
<dbReference type="UniPathway" id="UPA00048">
    <property type="reaction ID" value="UER00071"/>
</dbReference>
<evidence type="ECO:0000256" key="1">
    <source>
        <dbReference type="ARBA" id="ARBA00000491"/>
    </source>
</evidence>
<dbReference type="GO" id="GO:0009316">
    <property type="term" value="C:3-isopropylmalate dehydratase complex"/>
    <property type="evidence" value="ECO:0007669"/>
    <property type="project" value="InterPro"/>
</dbReference>
<evidence type="ECO:0000256" key="7">
    <source>
        <dbReference type="ARBA" id="ARBA00022605"/>
    </source>
</evidence>
<dbReference type="GO" id="GO:0003861">
    <property type="term" value="F:3-isopropylmalate dehydratase activity"/>
    <property type="evidence" value="ECO:0007669"/>
    <property type="project" value="UniProtKB-UniRule"/>
</dbReference>
<comment type="caution">
    <text evidence="12">The sequence shown here is derived from an EMBL/GenBank/DDBJ whole genome shotgun (WGS) entry which is preliminary data.</text>
</comment>
<dbReference type="GO" id="GO:0016853">
    <property type="term" value="F:isomerase activity"/>
    <property type="evidence" value="ECO:0007669"/>
    <property type="project" value="UniProtKB-KW"/>
</dbReference>
<dbReference type="FunFam" id="3.20.19.10:FF:000003">
    <property type="entry name" value="3-isopropylmalate dehydratase small subunit"/>
    <property type="match status" value="1"/>
</dbReference>
<gene>
    <name evidence="10" type="primary">leuD</name>
    <name evidence="12" type="ORF">OCGS_1390</name>
</gene>
<evidence type="ECO:0000313" key="13">
    <source>
        <dbReference type="Proteomes" id="UP000006765"/>
    </source>
</evidence>
<evidence type="ECO:0000256" key="5">
    <source>
        <dbReference type="ARBA" id="ARBA00011271"/>
    </source>
</evidence>
<comment type="catalytic activity">
    <reaction evidence="1 10">
        <text>(2R,3S)-3-isopropylmalate = (2S)-2-isopropylmalate</text>
        <dbReference type="Rhea" id="RHEA:32287"/>
        <dbReference type="ChEBI" id="CHEBI:1178"/>
        <dbReference type="ChEBI" id="CHEBI:35121"/>
        <dbReference type="EC" id="4.2.1.33"/>
    </reaction>
</comment>
<dbReference type="InterPro" id="IPR033940">
    <property type="entry name" value="IPMI_Swivel"/>
</dbReference>
<keyword evidence="13" id="KW-1185">Reference proteome</keyword>
<dbReference type="GO" id="GO:0009098">
    <property type="term" value="P:L-leucine biosynthetic process"/>
    <property type="evidence" value="ECO:0007669"/>
    <property type="project" value="UniProtKB-UniRule"/>
</dbReference>
<evidence type="ECO:0000256" key="4">
    <source>
        <dbReference type="ARBA" id="ARBA00009845"/>
    </source>
</evidence>
<dbReference type="eggNOG" id="COG0066">
    <property type="taxonomic scope" value="Bacteria"/>
</dbReference>
<protein>
    <recommendedName>
        <fullName evidence="10">3-isopropylmalate dehydratase small subunit</fullName>
        <ecNumber evidence="10">4.2.1.33</ecNumber>
    </recommendedName>
    <alternativeName>
        <fullName evidence="10">Alpha-IPM isomerase</fullName>
        <shortName evidence="10">IPMI</shortName>
    </alternativeName>
    <alternativeName>
        <fullName evidence="10">Isopropylmalate isomerase</fullName>
    </alternativeName>
</protein>
<evidence type="ECO:0000256" key="9">
    <source>
        <dbReference type="ARBA" id="ARBA00023304"/>
    </source>
</evidence>
<evidence type="ECO:0000256" key="2">
    <source>
        <dbReference type="ARBA" id="ARBA00002695"/>
    </source>
</evidence>
<keyword evidence="9 10" id="KW-0100">Branched-chain amino acid biosynthesis</keyword>
<comment type="function">
    <text evidence="2 10">Catalyzes the isomerization between 2-isopropylmalate and 3-isopropylmalate, via the formation of 2-isopropylmaleate.</text>
</comment>
<dbReference type="InterPro" id="IPR004431">
    <property type="entry name" value="3-IsopropMal_deHydase_ssu"/>
</dbReference>
<dbReference type="PANTHER" id="PTHR43345:SF5">
    <property type="entry name" value="3-ISOPROPYLMALATE DEHYDRATASE SMALL SUBUNIT"/>
    <property type="match status" value="1"/>
</dbReference>
<dbReference type="SUPFAM" id="SSF52016">
    <property type="entry name" value="LeuD/IlvD-like"/>
    <property type="match status" value="1"/>
</dbReference>
<keyword evidence="7 10" id="KW-0028">Amino-acid biosynthesis</keyword>
<evidence type="ECO:0000256" key="3">
    <source>
        <dbReference type="ARBA" id="ARBA00004729"/>
    </source>
</evidence>
<dbReference type="AlphaFoldDB" id="K2HDB9"/>
<sequence>MLALALSARYHGPDSPLSCRRTQGMDKFTTLTGIAAPLPQINVDTDMIIPKQFLKTIQRSGLGRNLFDEMRYDNDGNEVLDFVLNRPAYREAQILVAGDNFGCGSSREHAPWALLDFGIRCVIAPSFADIFYNNCFKNGILPIALPQDQVDLVMRDAQRGANARQTVDLENQTITLSDGTAIPFEVDGFRRHCLMNGLDDIGLTLEKAPAIDAFERQAGQSRPWV</sequence>
<reference evidence="12 13" key="1">
    <citation type="journal article" date="2012" name="J. Bacteriol.">
        <title>Draft Genome Sequence of Oceaniovalibus guishaninsula JLT2003T.</title>
        <authorList>
            <person name="Tang K."/>
            <person name="Liu K."/>
            <person name="Jiao N."/>
        </authorList>
    </citation>
    <scope>NUCLEOTIDE SEQUENCE [LARGE SCALE GENOMIC DNA]</scope>
    <source>
        <strain evidence="12 13">JLT2003</strain>
    </source>
</reference>
<evidence type="ECO:0000313" key="12">
    <source>
        <dbReference type="EMBL" id="EKE44552.1"/>
    </source>
</evidence>
<keyword evidence="12" id="KW-0413">Isomerase</keyword>
<comment type="pathway">
    <text evidence="3 10">Amino-acid biosynthesis; L-leucine biosynthesis; L-leucine from 3-methyl-2-oxobutanoate: step 2/4.</text>
</comment>
<dbReference type="InterPro" id="IPR015928">
    <property type="entry name" value="Aconitase/3IPM_dehydase_swvl"/>
</dbReference>
<dbReference type="EC" id="4.2.1.33" evidence="10"/>
<dbReference type="CDD" id="cd01577">
    <property type="entry name" value="IPMI_Swivel"/>
    <property type="match status" value="1"/>
</dbReference>